<dbReference type="OrthoDB" id="5030973at2759"/>
<sequence length="434" mass="48323">MSDYDEYSDDDDTRFDVILYEDEPSDRPPGAELKAPFEVRVKDLGGEQQPLRTIDEDVGDNALTVQCDMAQVVHGTMVEGGSPATLIVFQFVFLPRSNARRFKEATITITFSAGNVEKATPNNTWAMLRSSKEQKISHSVSPSLEAAFGPGKATMGYTWQLEESIEVEGYAKVEGLKRALGQSTSIGPKRTNTVIWTLRENNTKQIKSGIPSFVQTAVLLKREKTVREPLGAKFSADIVIRGEVDNHEWVKDKWKKAVKGMSGKRHKGEDVIFNPELNRGSVEDVDNLESVDLESYKQLVTIRQWFDGTGGAAEKDQMASDNPSKEPVIQSIRGPEMSTLEAGALRRESKERQGLVTPTAGVHNHDDQPYTVLARAEVEPDRQANDDRSRDLELSDLQEQLSLVRAEAQLVNRLIALVNEETRLVEKISTLRGP</sequence>
<dbReference type="AlphaFoldDB" id="A0A1J7IS73"/>
<name>A0A1J7IS73_9PEZI</name>
<dbReference type="InParanoid" id="A0A1J7IS73"/>
<dbReference type="STRING" id="1408157.A0A1J7IS73"/>
<dbReference type="Proteomes" id="UP000182658">
    <property type="component" value="Unassembled WGS sequence"/>
</dbReference>
<gene>
    <name evidence="1" type="ORF">CONLIGDRAFT_679269</name>
</gene>
<organism evidence="1 2">
    <name type="scientific">Coniochaeta ligniaria NRRL 30616</name>
    <dbReference type="NCBI Taxonomy" id="1408157"/>
    <lineage>
        <taxon>Eukaryota</taxon>
        <taxon>Fungi</taxon>
        <taxon>Dikarya</taxon>
        <taxon>Ascomycota</taxon>
        <taxon>Pezizomycotina</taxon>
        <taxon>Sordariomycetes</taxon>
        <taxon>Sordariomycetidae</taxon>
        <taxon>Coniochaetales</taxon>
        <taxon>Coniochaetaceae</taxon>
        <taxon>Coniochaeta</taxon>
    </lineage>
</organism>
<accession>A0A1J7IS73</accession>
<proteinExistence type="predicted"/>
<protein>
    <submittedName>
        <fullName evidence="1">Uncharacterized protein</fullName>
    </submittedName>
</protein>
<keyword evidence="2" id="KW-1185">Reference proteome</keyword>
<evidence type="ECO:0000313" key="2">
    <source>
        <dbReference type="Proteomes" id="UP000182658"/>
    </source>
</evidence>
<reference evidence="1 2" key="1">
    <citation type="submission" date="2016-10" db="EMBL/GenBank/DDBJ databases">
        <title>Draft genome sequence of Coniochaeta ligniaria NRRL30616, a lignocellulolytic fungus for bioabatement of inhibitors in plant biomass hydrolysates.</title>
        <authorList>
            <consortium name="DOE Joint Genome Institute"/>
            <person name="Jimenez D.J."/>
            <person name="Hector R.E."/>
            <person name="Riley R."/>
            <person name="Sun H."/>
            <person name="Grigoriev I.V."/>
            <person name="Van Elsas J.D."/>
            <person name="Nichols N.N."/>
        </authorList>
    </citation>
    <scope>NUCLEOTIDE SEQUENCE [LARGE SCALE GENOMIC DNA]</scope>
    <source>
        <strain evidence="1 2">NRRL 30616</strain>
    </source>
</reference>
<evidence type="ECO:0000313" key="1">
    <source>
        <dbReference type="EMBL" id="OIW30487.1"/>
    </source>
</evidence>
<dbReference type="EMBL" id="KV875096">
    <property type="protein sequence ID" value="OIW30487.1"/>
    <property type="molecule type" value="Genomic_DNA"/>
</dbReference>